<dbReference type="EMBL" id="OX458332">
    <property type="protein sequence ID" value="CAI8873096.1"/>
    <property type="molecule type" value="Genomic_DNA"/>
</dbReference>
<evidence type="ECO:0000256" key="2">
    <source>
        <dbReference type="ARBA" id="ARBA00023125"/>
    </source>
</evidence>
<keyword evidence="3" id="KW-0143">Chaperone</keyword>
<dbReference type="CDD" id="cd10747">
    <property type="entry name" value="DnaJ_C"/>
    <property type="match status" value="1"/>
</dbReference>
<dbReference type="FunFam" id="2.60.260.20:FF:000013">
    <property type="entry name" value="DnaJ subfamily B member 11"/>
    <property type="match status" value="1"/>
</dbReference>
<evidence type="ECO:0000313" key="6">
    <source>
        <dbReference type="Proteomes" id="UP001158598"/>
    </source>
</evidence>
<dbReference type="InterPro" id="IPR008971">
    <property type="entry name" value="HSP40/DnaJ_pept-bd"/>
</dbReference>
<dbReference type="AlphaFoldDB" id="A0AA35Y201"/>
<keyword evidence="2 5" id="KW-0238">DNA-binding</keyword>
<evidence type="ECO:0000256" key="3">
    <source>
        <dbReference type="ARBA" id="ARBA00023186"/>
    </source>
</evidence>
<dbReference type="SUPFAM" id="SSF49493">
    <property type="entry name" value="HSP40/DnaJ peptide-binding domain"/>
    <property type="match status" value="2"/>
</dbReference>
<dbReference type="RefSeq" id="WP_017365201.1">
    <property type="nucleotide sequence ID" value="NZ_DAIONT010000004.1"/>
</dbReference>
<dbReference type="InterPro" id="IPR001623">
    <property type="entry name" value="DnaJ_domain"/>
</dbReference>
<dbReference type="GO" id="GO:0003677">
    <property type="term" value="F:DNA binding"/>
    <property type="evidence" value="ECO:0007669"/>
    <property type="project" value="UniProtKB-KW"/>
</dbReference>
<name>A0AA35Y201_METCP</name>
<evidence type="ECO:0000256" key="1">
    <source>
        <dbReference type="ARBA" id="ARBA00022490"/>
    </source>
</evidence>
<dbReference type="Proteomes" id="UP001158598">
    <property type="component" value="Chromosome"/>
</dbReference>
<dbReference type="InterPro" id="IPR002939">
    <property type="entry name" value="DnaJ_C"/>
</dbReference>
<dbReference type="SMART" id="SM00271">
    <property type="entry name" value="DnaJ"/>
    <property type="match status" value="1"/>
</dbReference>
<evidence type="ECO:0000313" key="5">
    <source>
        <dbReference type="EMBL" id="CAI8873096.1"/>
    </source>
</evidence>
<dbReference type="SUPFAM" id="SSF46565">
    <property type="entry name" value="Chaperone J-domain"/>
    <property type="match status" value="1"/>
</dbReference>
<accession>A0AA35Y201</accession>
<dbReference type="PANTHER" id="PTHR43096:SF52">
    <property type="entry name" value="DNAJ HOMOLOG 1, MITOCHONDRIAL-RELATED"/>
    <property type="match status" value="1"/>
</dbReference>
<proteinExistence type="predicted"/>
<dbReference type="PRINTS" id="PR00625">
    <property type="entry name" value="JDOMAIN"/>
</dbReference>
<dbReference type="PROSITE" id="PS50076">
    <property type="entry name" value="DNAJ_2"/>
    <property type="match status" value="1"/>
</dbReference>
<sequence length="308" mass="34594">MEFKDYYKILEVERSATEDEIKKAYRKLARKYHPDISKEKGAEARMKEINEAYEVLRDPEKRAAYDRLGAGYRSGQEFRPPPDWDAGFEFARGPFGHGADFSDFFNTLFGGFGRSSGAFRARGEDHHAKVFIDLDDAFRGVSRTLSLRVPQLDEQGRLVMRERTLQVQIPKGIREGQLIRLAGQGAPGLGGGPQGDLYLEVHFKPHPFYRVDGRDLYLTLPVAPWEAAMGATVKAPTPAGAVEVRIPARSQNGRKLRLKGRGIPADPPGDLYLVLDIVLPPADTEQARDLYRHMARQMAFDPRRSLGV</sequence>
<gene>
    <name evidence="5" type="primary">cbpA</name>
    <name evidence="5" type="ORF">MCNOR_2910</name>
</gene>
<dbReference type="Pfam" id="PF01556">
    <property type="entry name" value="DnaJ_C"/>
    <property type="match status" value="1"/>
</dbReference>
<dbReference type="GO" id="GO:0005737">
    <property type="term" value="C:cytoplasm"/>
    <property type="evidence" value="ECO:0007669"/>
    <property type="project" value="TreeGrafter"/>
</dbReference>
<dbReference type="InterPro" id="IPR036869">
    <property type="entry name" value="J_dom_sf"/>
</dbReference>
<dbReference type="Gene3D" id="2.60.260.20">
    <property type="entry name" value="Urease metallochaperone UreE, N-terminal domain"/>
    <property type="match status" value="2"/>
</dbReference>
<dbReference type="Gene3D" id="1.10.287.110">
    <property type="entry name" value="DnaJ domain"/>
    <property type="match status" value="1"/>
</dbReference>
<dbReference type="CDD" id="cd06257">
    <property type="entry name" value="DnaJ"/>
    <property type="match status" value="1"/>
</dbReference>
<dbReference type="GO" id="GO:0042026">
    <property type="term" value="P:protein refolding"/>
    <property type="evidence" value="ECO:0007669"/>
    <property type="project" value="TreeGrafter"/>
</dbReference>
<protein>
    <submittedName>
        <fullName evidence="5">Curved DNA-binding protein</fullName>
    </submittedName>
</protein>
<organism evidence="5 6">
    <name type="scientific">Methylococcus capsulatus</name>
    <dbReference type="NCBI Taxonomy" id="414"/>
    <lineage>
        <taxon>Bacteria</taxon>
        <taxon>Pseudomonadati</taxon>
        <taxon>Pseudomonadota</taxon>
        <taxon>Gammaproteobacteria</taxon>
        <taxon>Methylococcales</taxon>
        <taxon>Methylococcaceae</taxon>
        <taxon>Methylococcus</taxon>
    </lineage>
</organism>
<feature type="domain" description="J" evidence="4">
    <location>
        <begin position="5"/>
        <end position="69"/>
    </location>
</feature>
<reference evidence="5" key="1">
    <citation type="submission" date="2023-03" db="EMBL/GenBank/DDBJ databases">
        <authorList>
            <person name="Pearce D."/>
        </authorList>
    </citation>
    <scope>NUCLEOTIDE SEQUENCE</scope>
    <source>
        <strain evidence="5">Mc</strain>
    </source>
</reference>
<evidence type="ECO:0000259" key="4">
    <source>
        <dbReference type="PROSITE" id="PS50076"/>
    </source>
</evidence>
<dbReference type="GO" id="GO:0051082">
    <property type="term" value="F:unfolded protein binding"/>
    <property type="evidence" value="ECO:0007669"/>
    <property type="project" value="InterPro"/>
</dbReference>
<dbReference type="Pfam" id="PF00226">
    <property type="entry name" value="DnaJ"/>
    <property type="match status" value="1"/>
</dbReference>
<dbReference type="FunFam" id="2.60.260.20:FF:000008">
    <property type="entry name" value="Curved DNA-binding protein"/>
    <property type="match status" value="1"/>
</dbReference>
<dbReference type="PANTHER" id="PTHR43096">
    <property type="entry name" value="DNAJ HOMOLOG 1, MITOCHONDRIAL-RELATED"/>
    <property type="match status" value="1"/>
</dbReference>
<keyword evidence="1" id="KW-0963">Cytoplasm</keyword>